<evidence type="ECO:0000313" key="3">
    <source>
        <dbReference type="Proteomes" id="UP000249754"/>
    </source>
</evidence>
<organism evidence="2 3">
    <name type="scientific">Pedobacter cryoconitis</name>
    <dbReference type="NCBI Taxonomy" id="188932"/>
    <lineage>
        <taxon>Bacteria</taxon>
        <taxon>Pseudomonadati</taxon>
        <taxon>Bacteroidota</taxon>
        <taxon>Sphingobacteriia</taxon>
        <taxon>Sphingobacteriales</taxon>
        <taxon>Sphingobacteriaceae</taxon>
        <taxon>Pedobacter</taxon>
    </lineage>
</organism>
<dbReference type="Proteomes" id="UP000249754">
    <property type="component" value="Unassembled WGS sequence"/>
</dbReference>
<evidence type="ECO:0000313" key="2">
    <source>
        <dbReference type="EMBL" id="RAJ29110.1"/>
    </source>
</evidence>
<sequence>MKYFVFLFLLYCIPASAQQKCILTPDSLGKTFAAAFLHKEDISKMPIFPDSKEMDMVDKMGISSNQTAVTVGSEEDNASFNQLKASWQELLQLAKVKNVNATTARFVRVYFAEQEFPVEQVKTPHYSIYVLLKQATGNIAVKFDVLWRDQKWLLINIDNDFYSYSEKPGGKSPGGKSSFRAKKWNTLTKIPKIIFAQSSSATAKGWQNSGTCLADPIPFANKVLQDLAAKQPAEKFSNLISATDFKRIYQPDLQVLVNQAVKDAASMSASNRTELKKMQAMMKENPVALHKEYVTDHIEKLTEYLGTIDFTTKKVRAVEYSITNFDHEIWSAGKIIIKINAVIDSSNGQEGILFYAGWHDGRWQIISMQETTYGTSVAE</sequence>
<name>A0A327SIX3_9SPHI</name>
<accession>A0A327SIX3</accession>
<dbReference type="RefSeq" id="WP_111634454.1">
    <property type="nucleotide sequence ID" value="NZ_QLLR01000015.1"/>
</dbReference>
<evidence type="ECO:0008006" key="4">
    <source>
        <dbReference type="Google" id="ProtNLM"/>
    </source>
</evidence>
<protein>
    <recommendedName>
        <fullName evidence="4">Nuclear transport factor 2 family protein</fullName>
    </recommendedName>
</protein>
<feature type="signal peptide" evidence="1">
    <location>
        <begin position="1"/>
        <end position="17"/>
    </location>
</feature>
<evidence type="ECO:0000256" key="1">
    <source>
        <dbReference type="SAM" id="SignalP"/>
    </source>
</evidence>
<dbReference type="AlphaFoldDB" id="A0A327SIX3"/>
<dbReference type="OrthoDB" id="741955at2"/>
<dbReference type="EMBL" id="QLLR01000015">
    <property type="protein sequence ID" value="RAJ29110.1"/>
    <property type="molecule type" value="Genomic_DNA"/>
</dbReference>
<keyword evidence="1" id="KW-0732">Signal</keyword>
<comment type="caution">
    <text evidence="2">The sequence shown here is derived from an EMBL/GenBank/DDBJ whole genome shotgun (WGS) entry which is preliminary data.</text>
</comment>
<dbReference type="STRING" id="188932.AY601_2113"/>
<proteinExistence type="predicted"/>
<gene>
    <name evidence="2" type="ORF">LY11_03002</name>
</gene>
<reference evidence="2 3" key="1">
    <citation type="submission" date="2018-06" db="EMBL/GenBank/DDBJ databases">
        <title>Genomic Encyclopedia of Archaeal and Bacterial Type Strains, Phase II (KMG-II): from individual species to whole genera.</title>
        <authorList>
            <person name="Goeker M."/>
        </authorList>
    </citation>
    <scope>NUCLEOTIDE SEQUENCE [LARGE SCALE GENOMIC DNA]</scope>
    <source>
        <strain evidence="2 3">DSM 14825</strain>
    </source>
</reference>
<feature type="chain" id="PRO_5016360653" description="Nuclear transport factor 2 family protein" evidence="1">
    <location>
        <begin position="18"/>
        <end position="379"/>
    </location>
</feature>